<reference evidence="3 4" key="1">
    <citation type="submission" date="2022-10" db="EMBL/GenBank/DDBJ databases">
        <title>Draft genome assembly of moderately radiation resistant bacterium Metabacillus halosaccharovorans.</title>
        <authorList>
            <person name="Pal S."/>
            <person name="Gopinathan A."/>
        </authorList>
    </citation>
    <scope>NUCLEOTIDE SEQUENCE [LARGE SCALE GENOMIC DNA]</scope>
    <source>
        <strain evidence="3 4">VITHBRA001</strain>
    </source>
</reference>
<dbReference type="InterPro" id="IPR036513">
    <property type="entry name" value="STAS_dom_sf"/>
</dbReference>
<proteinExistence type="predicted"/>
<dbReference type="PROSITE" id="PS50801">
    <property type="entry name" value="STAS"/>
    <property type="match status" value="1"/>
</dbReference>
<keyword evidence="1" id="KW-0597">Phosphoprotein</keyword>
<evidence type="ECO:0000313" key="4">
    <source>
        <dbReference type="Proteomes" id="UP001526147"/>
    </source>
</evidence>
<feature type="domain" description="STAS" evidence="2">
    <location>
        <begin position="165"/>
        <end position="276"/>
    </location>
</feature>
<evidence type="ECO:0000259" key="2">
    <source>
        <dbReference type="PROSITE" id="PS50801"/>
    </source>
</evidence>
<evidence type="ECO:0000256" key="1">
    <source>
        <dbReference type="ARBA" id="ARBA00022553"/>
    </source>
</evidence>
<dbReference type="SUPFAM" id="SSF52091">
    <property type="entry name" value="SpoIIaa-like"/>
    <property type="match status" value="1"/>
</dbReference>
<gene>
    <name evidence="3" type="ORF">OIH86_08680</name>
</gene>
<dbReference type="InterPro" id="IPR051932">
    <property type="entry name" value="Bact_StressResp_Reg"/>
</dbReference>
<keyword evidence="4" id="KW-1185">Reference proteome</keyword>
<dbReference type="PANTHER" id="PTHR33745">
    <property type="entry name" value="RSBT ANTAGONIST PROTEIN RSBS-RELATED"/>
    <property type="match status" value="1"/>
</dbReference>
<protein>
    <submittedName>
        <fullName evidence="3">STAS domain-containing protein</fullName>
    </submittedName>
</protein>
<dbReference type="EMBL" id="JAOYEY010000033">
    <property type="protein sequence ID" value="MCV9885728.1"/>
    <property type="molecule type" value="Genomic_DNA"/>
</dbReference>
<dbReference type="PANTHER" id="PTHR33745:SF3">
    <property type="entry name" value="RSBT CO-ANTAGONIST PROTEIN RSBRC"/>
    <property type="match status" value="1"/>
</dbReference>
<accession>A0ABT3DFS2</accession>
<dbReference type="Pfam" id="PF01740">
    <property type="entry name" value="STAS"/>
    <property type="match status" value="1"/>
</dbReference>
<dbReference type="InterPro" id="IPR002645">
    <property type="entry name" value="STAS_dom"/>
</dbReference>
<name>A0ABT3DFS2_9BACI</name>
<dbReference type="CDD" id="cd07041">
    <property type="entry name" value="STAS_RsbR_RsbS_like"/>
    <property type="match status" value="1"/>
</dbReference>
<sequence>MHRNIELYEYLVKNSWQMTEDWYRLVEDEDPNSVYSSKDPKVIQALKEQNQDYFLHLHKIFKEEEGKFFNEFTRWSEELARDQKHLNTPVHYVVREFGRTQEVYISYIKGFYKQNMDKIDVDRLFLWLEKVRKICHLSIYIYIDEAHKNTMRQLAAQKEVINELSAPVISLQNRIALLPLIGDIDTARAKLIIENTLKQCAALDVEYLCIDLSGVVIIDTMVAHELFSLIRALKLLGITAILSGIRPEIAQTAIQLGLDFGEIKTTASLANALDQLYVQK</sequence>
<dbReference type="RefSeq" id="WP_264142467.1">
    <property type="nucleotide sequence ID" value="NZ_JAOYEY010000033.1"/>
</dbReference>
<comment type="caution">
    <text evidence="3">The sequence shown here is derived from an EMBL/GenBank/DDBJ whole genome shotgun (WGS) entry which is preliminary data.</text>
</comment>
<dbReference type="Gene3D" id="3.30.750.24">
    <property type="entry name" value="STAS domain"/>
    <property type="match status" value="1"/>
</dbReference>
<dbReference type="Proteomes" id="UP001526147">
    <property type="component" value="Unassembled WGS sequence"/>
</dbReference>
<organism evidence="3 4">
    <name type="scientific">Metabacillus halosaccharovorans</name>
    <dbReference type="NCBI Taxonomy" id="930124"/>
    <lineage>
        <taxon>Bacteria</taxon>
        <taxon>Bacillati</taxon>
        <taxon>Bacillota</taxon>
        <taxon>Bacilli</taxon>
        <taxon>Bacillales</taxon>
        <taxon>Bacillaceae</taxon>
        <taxon>Metabacillus</taxon>
    </lineage>
</organism>
<evidence type="ECO:0000313" key="3">
    <source>
        <dbReference type="EMBL" id="MCV9885728.1"/>
    </source>
</evidence>